<organism evidence="1 2">
    <name type="scientific">Caenispirillum bisanense</name>
    <dbReference type="NCBI Taxonomy" id="414052"/>
    <lineage>
        <taxon>Bacteria</taxon>
        <taxon>Pseudomonadati</taxon>
        <taxon>Pseudomonadota</taxon>
        <taxon>Alphaproteobacteria</taxon>
        <taxon>Rhodospirillales</taxon>
        <taxon>Novispirillaceae</taxon>
        <taxon>Caenispirillum</taxon>
    </lineage>
</organism>
<name>A0A286GNM3_9PROT</name>
<dbReference type="EMBL" id="OCNJ01000006">
    <property type="protein sequence ID" value="SOD97128.1"/>
    <property type="molecule type" value="Genomic_DNA"/>
</dbReference>
<evidence type="ECO:0000313" key="2">
    <source>
        <dbReference type="Proteomes" id="UP000219621"/>
    </source>
</evidence>
<dbReference type="Pfam" id="PF08843">
    <property type="entry name" value="AbiEii"/>
    <property type="match status" value="1"/>
</dbReference>
<sequence length="210" mass="22952">MLEGILPVLDATLPGRDCWTFGGGTALAVQLGHRVSYDIDIFLESSRHLRALAPPKNEAVRAFLAGRSYQWPGHYLKLELDGGEIDFIASAPVTDLSPKPLVVGDGTTIQMELILEIAAKKAFYRASDFKTRDVFDFAAIAENDRAGLIGILRDLPSDRLPRLRDRLTALTSAYVQLAERDVNPTSDGLRFLGDTAISAVLEVVEEAART</sequence>
<dbReference type="Proteomes" id="UP000219621">
    <property type="component" value="Unassembled WGS sequence"/>
</dbReference>
<proteinExistence type="predicted"/>
<accession>A0A286GNM3</accession>
<keyword evidence="2" id="KW-1185">Reference proteome</keyword>
<gene>
    <name evidence="1" type="ORF">SAMN05421508_106265</name>
</gene>
<dbReference type="AlphaFoldDB" id="A0A286GNM3"/>
<keyword evidence="1" id="KW-0808">Transferase</keyword>
<evidence type="ECO:0000313" key="1">
    <source>
        <dbReference type="EMBL" id="SOD97128.1"/>
    </source>
</evidence>
<protein>
    <submittedName>
        <fullName evidence="1">Nucleotidyl transferase AbiEii toxin, Type IV TA system</fullName>
    </submittedName>
</protein>
<reference evidence="1 2" key="1">
    <citation type="submission" date="2017-09" db="EMBL/GenBank/DDBJ databases">
        <authorList>
            <person name="Ehlers B."/>
            <person name="Leendertz F.H."/>
        </authorList>
    </citation>
    <scope>NUCLEOTIDE SEQUENCE [LARGE SCALE GENOMIC DNA]</scope>
    <source>
        <strain evidence="1 2">USBA 140</strain>
    </source>
</reference>
<dbReference type="InterPro" id="IPR014942">
    <property type="entry name" value="AbiEii"/>
</dbReference>
<dbReference type="GO" id="GO:0016740">
    <property type="term" value="F:transferase activity"/>
    <property type="evidence" value="ECO:0007669"/>
    <property type="project" value="UniProtKB-KW"/>
</dbReference>